<reference evidence="2" key="1">
    <citation type="submission" date="2016-10" db="EMBL/GenBank/DDBJ databases">
        <authorList>
            <person name="Varghese N."/>
            <person name="Submissions S."/>
        </authorList>
    </citation>
    <scope>NUCLEOTIDE SEQUENCE [LARGE SCALE GENOMIC DNA]</scope>
    <source>
        <strain evidence="2">DSM 26893</strain>
    </source>
</reference>
<evidence type="ECO:0000313" key="1">
    <source>
        <dbReference type="EMBL" id="SEO16036.1"/>
    </source>
</evidence>
<accession>A0A1H8MFW0</accession>
<organism evidence="1 2">
    <name type="scientific">Palleronia pelagia</name>
    <dbReference type="NCBI Taxonomy" id="387096"/>
    <lineage>
        <taxon>Bacteria</taxon>
        <taxon>Pseudomonadati</taxon>
        <taxon>Pseudomonadota</taxon>
        <taxon>Alphaproteobacteria</taxon>
        <taxon>Rhodobacterales</taxon>
        <taxon>Roseobacteraceae</taxon>
        <taxon>Palleronia</taxon>
    </lineage>
</organism>
<keyword evidence="2" id="KW-1185">Reference proteome</keyword>
<sequence>MSRVLQSHYVLGGVQGMQKVQWTTALAVVGGLSLVGSAAEAECAQQLTDDAPVSEIIQCMRDQEAELDSINRAETLGPLPIGAVISFDRTDGCPEGWTDMGSIWRGRTVVAAVEDSNDDFTFRRTGGSSSVSLEISNMPAHNHGGATGTENVNKSGSGIWFDGSVASNYYVNRGSPQLGLDNSAKHTHSIQMQGNGIPFEIMPRFVALFLCKKVSE</sequence>
<evidence type="ECO:0000313" key="2">
    <source>
        <dbReference type="Proteomes" id="UP000199372"/>
    </source>
</evidence>
<proteinExistence type="predicted"/>
<protein>
    <recommendedName>
        <fullName evidence="3">Microcystin-dependent protein</fullName>
    </recommendedName>
</protein>
<dbReference type="SUPFAM" id="SSF88874">
    <property type="entry name" value="Receptor-binding domain of short tail fibre protein gp12"/>
    <property type="match status" value="1"/>
</dbReference>
<dbReference type="EMBL" id="FOCM01000016">
    <property type="protein sequence ID" value="SEO16036.1"/>
    <property type="molecule type" value="Genomic_DNA"/>
</dbReference>
<gene>
    <name evidence="1" type="ORF">SAMN04488011_11616</name>
</gene>
<dbReference type="AlphaFoldDB" id="A0A1H8MFW0"/>
<evidence type="ECO:0008006" key="3">
    <source>
        <dbReference type="Google" id="ProtNLM"/>
    </source>
</evidence>
<name>A0A1H8MFW0_9RHOB</name>
<dbReference type="Proteomes" id="UP000199372">
    <property type="component" value="Unassembled WGS sequence"/>
</dbReference>